<reference evidence="1 2" key="1">
    <citation type="journal article" date="2013" name="Genome Announc.">
        <title>Draft Genome Sequence of Cesiribacter andamanensis Strain AMV16T, Isolated from a Soil Sample from a Mud Volcano in the Andaman Islands, India.</title>
        <authorList>
            <person name="Shivaji S."/>
            <person name="Ara S."/>
            <person name="Begum Z."/>
            <person name="Srinivas T.N."/>
            <person name="Singh A."/>
            <person name="Kumar Pinnaka A."/>
        </authorList>
    </citation>
    <scope>NUCLEOTIDE SEQUENCE [LARGE SCALE GENOMIC DNA]</scope>
    <source>
        <strain evidence="1 2">AMV16</strain>
    </source>
</reference>
<keyword evidence="2" id="KW-1185">Reference proteome</keyword>
<evidence type="ECO:0000313" key="1">
    <source>
        <dbReference type="EMBL" id="EMR01609.1"/>
    </source>
</evidence>
<dbReference type="eggNOG" id="ENOG50331F4">
    <property type="taxonomic scope" value="Bacteria"/>
</dbReference>
<accession>M7NSZ2</accession>
<protein>
    <recommendedName>
        <fullName evidence="3">Sensory transduction regulator</fullName>
    </recommendedName>
</protein>
<comment type="caution">
    <text evidence="1">The sequence shown here is derived from an EMBL/GenBank/DDBJ whole genome shotgun (WGS) entry which is preliminary data.</text>
</comment>
<sequence length="132" mass="15187">MKFNEFMENFALEIGGQFSEYDKTKSVIIVPLDGNRFQTVLGVIRFNERYNREGIEFSSKVCDYTPDVDLEELLRQNTEFTHAKFALFDAALKVEASAYLDNATESLLKEIILEVATAADEWEYRLTGMDVH</sequence>
<evidence type="ECO:0000313" key="2">
    <source>
        <dbReference type="Proteomes" id="UP000011910"/>
    </source>
</evidence>
<dbReference type="AlphaFoldDB" id="M7NSZ2"/>
<gene>
    <name evidence="1" type="ORF">ADICEAN_03262</name>
</gene>
<name>M7NSZ2_9BACT</name>
<dbReference type="OrthoDB" id="982113at2"/>
<dbReference type="STRING" id="1279009.ADICEAN_03262"/>
<dbReference type="RefSeq" id="WP_009196645.1">
    <property type="nucleotide sequence ID" value="NZ_AODQ01000102.1"/>
</dbReference>
<organism evidence="1 2">
    <name type="scientific">Cesiribacter andamanensis AMV16</name>
    <dbReference type="NCBI Taxonomy" id="1279009"/>
    <lineage>
        <taxon>Bacteria</taxon>
        <taxon>Pseudomonadati</taxon>
        <taxon>Bacteroidota</taxon>
        <taxon>Cytophagia</taxon>
        <taxon>Cytophagales</taxon>
        <taxon>Cesiribacteraceae</taxon>
        <taxon>Cesiribacter</taxon>
    </lineage>
</organism>
<evidence type="ECO:0008006" key="3">
    <source>
        <dbReference type="Google" id="ProtNLM"/>
    </source>
</evidence>
<dbReference type="EMBL" id="AODQ01000102">
    <property type="protein sequence ID" value="EMR01609.1"/>
    <property type="molecule type" value="Genomic_DNA"/>
</dbReference>
<proteinExistence type="predicted"/>
<dbReference type="Gene3D" id="3.30.1460.10">
    <property type="match status" value="1"/>
</dbReference>
<dbReference type="Proteomes" id="UP000011910">
    <property type="component" value="Unassembled WGS sequence"/>
</dbReference>